<evidence type="ECO:0008006" key="2">
    <source>
        <dbReference type="Google" id="ProtNLM"/>
    </source>
</evidence>
<dbReference type="Pfam" id="PF11246">
    <property type="entry name" value="Phage_gp53"/>
    <property type="match status" value="1"/>
</dbReference>
<accession>A0A382UD30</accession>
<reference evidence="1" key="1">
    <citation type="submission" date="2018-05" db="EMBL/GenBank/DDBJ databases">
        <authorList>
            <person name="Lanie J.A."/>
            <person name="Ng W.-L."/>
            <person name="Kazmierczak K.M."/>
            <person name="Andrzejewski T.M."/>
            <person name="Davidsen T.M."/>
            <person name="Wayne K.J."/>
            <person name="Tettelin H."/>
            <person name="Glass J.I."/>
            <person name="Rusch D."/>
            <person name="Podicherti R."/>
            <person name="Tsui H.-C.T."/>
            <person name="Winkler M.E."/>
        </authorList>
    </citation>
    <scope>NUCLEOTIDE SEQUENCE</scope>
</reference>
<sequence length="136" mass="16040">MKYFRTFPTVEYDLQKDNIVEKITDVFRRVVVREDLNNYINTFSKLTLNSSERPELVSNKIYGDVDLHWVVMFMNGVIDPYHDWVMDQVTFENYVNKKYPNNHILLDSNHFTVTDYGNATGDTGERTFIEGETIVE</sequence>
<dbReference type="InterPro" id="IPR022607">
    <property type="entry name" value="Phage_T4_Gp53_baseplate_wedge"/>
</dbReference>
<dbReference type="EMBL" id="UINC01143321">
    <property type="protein sequence ID" value="SVD32179.1"/>
    <property type="molecule type" value="Genomic_DNA"/>
</dbReference>
<name>A0A382UD30_9ZZZZ</name>
<feature type="non-terminal residue" evidence="1">
    <location>
        <position position="136"/>
    </location>
</feature>
<organism evidence="1">
    <name type="scientific">marine metagenome</name>
    <dbReference type="NCBI Taxonomy" id="408172"/>
    <lineage>
        <taxon>unclassified sequences</taxon>
        <taxon>metagenomes</taxon>
        <taxon>ecological metagenomes</taxon>
    </lineage>
</organism>
<proteinExistence type="predicted"/>
<evidence type="ECO:0000313" key="1">
    <source>
        <dbReference type="EMBL" id="SVD32179.1"/>
    </source>
</evidence>
<protein>
    <recommendedName>
        <fullName evidence="2">Baseplate wedge subunit</fullName>
    </recommendedName>
</protein>
<dbReference type="AlphaFoldDB" id="A0A382UD30"/>
<gene>
    <name evidence="1" type="ORF">METZ01_LOCUS385033</name>
</gene>